<dbReference type="AlphaFoldDB" id="A0A2D1KR13"/>
<keyword evidence="3" id="KW-1185">Reference proteome</keyword>
<keyword evidence="1" id="KW-0812">Transmembrane</keyword>
<proteinExistence type="predicted"/>
<dbReference type="Pfam" id="PF19470">
    <property type="entry name" value="DUF6007"/>
    <property type="match status" value="1"/>
</dbReference>
<accession>A0A2D1KR13</accession>
<evidence type="ECO:0000313" key="3">
    <source>
        <dbReference type="Proteomes" id="UP000223559"/>
    </source>
</evidence>
<gene>
    <name evidence="2" type="ORF">LC20004_12020</name>
</gene>
<keyword evidence="1" id="KW-0472">Membrane</keyword>
<evidence type="ECO:0000256" key="1">
    <source>
        <dbReference type="SAM" id="Phobius"/>
    </source>
</evidence>
<dbReference type="Proteomes" id="UP000223559">
    <property type="component" value="Chromosome"/>
</dbReference>
<dbReference type="EMBL" id="CP017697">
    <property type="protein sequence ID" value="ATO44583.1"/>
    <property type="molecule type" value="Genomic_DNA"/>
</dbReference>
<keyword evidence="1" id="KW-1133">Transmembrane helix</keyword>
<dbReference type="InterPro" id="IPR046049">
    <property type="entry name" value="DUF6007"/>
</dbReference>
<dbReference type="KEGG" id="lcy:LC20004_12020"/>
<protein>
    <submittedName>
        <fullName evidence="2">Uncharacterized protein</fullName>
    </submittedName>
</protein>
<sequence length="61" mass="7123">MKTNNRAMHAISFKVILFLVFDVFLFWYLPSNSWWQIIIDLFLIICAAIGIFTVVTQILAD</sequence>
<reference evidence="2 3" key="1">
    <citation type="submission" date="2016-10" db="EMBL/GenBank/DDBJ databases">
        <title>The whole genome sequencing and assembly of L. cotyniformis subsp. torquens DSM 20004 strain.</title>
        <authorList>
            <person name="Park M.-K."/>
            <person name="Lee Y.-J."/>
            <person name="Yi H."/>
            <person name="Bahn Y.-S."/>
            <person name="Kim J.F."/>
            <person name="Lee D.-W."/>
        </authorList>
    </citation>
    <scope>NUCLEOTIDE SEQUENCE [LARGE SCALE GENOMIC DNA]</scope>
    <source>
        <strain evidence="2 3">DSM 20004</strain>
    </source>
</reference>
<feature type="transmembrane region" description="Helical" evidence="1">
    <location>
        <begin position="34"/>
        <end position="60"/>
    </location>
</feature>
<name>A0A2D1KR13_9LACO</name>
<dbReference type="RefSeq" id="WP_010012878.1">
    <property type="nucleotide sequence ID" value="NZ_AEOS01000097.1"/>
</dbReference>
<evidence type="ECO:0000313" key="2">
    <source>
        <dbReference type="EMBL" id="ATO44583.1"/>
    </source>
</evidence>
<feature type="transmembrane region" description="Helical" evidence="1">
    <location>
        <begin position="7"/>
        <end position="28"/>
    </location>
</feature>
<organism evidence="2 3">
    <name type="scientific">Loigolactobacillus coryniformis subsp. torquens DSM 20004 = KCTC 3535</name>
    <dbReference type="NCBI Taxonomy" id="1423822"/>
    <lineage>
        <taxon>Bacteria</taxon>
        <taxon>Bacillati</taxon>
        <taxon>Bacillota</taxon>
        <taxon>Bacilli</taxon>
        <taxon>Lactobacillales</taxon>
        <taxon>Lactobacillaceae</taxon>
        <taxon>Loigolactobacillus</taxon>
    </lineage>
</organism>